<accession>A0AAV5B0T2</accession>
<evidence type="ECO:0008006" key="6">
    <source>
        <dbReference type="Google" id="ProtNLM"/>
    </source>
</evidence>
<comment type="caution">
    <text evidence="2">The sequence shown here is derived from an EMBL/GenBank/DDBJ whole genome shotgun (WGS) entry which is preliminary data.</text>
</comment>
<protein>
    <recommendedName>
        <fullName evidence="6">Outer membrane protein beta-barrel domain-containing protein</fullName>
    </recommendedName>
</protein>
<keyword evidence="5" id="KW-1185">Reference proteome</keyword>
<organism evidence="2 4">
    <name type="scientific">Capnocytophaga catalasegens</name>
    <dbReference type="NCBI Taxonomy" id="1004260"/>
    <lineage>
        <taxon>Bacteria</taxon>
        <taxon>Pseudomonadati</taxon>
        <taxon>Bacteroidota</taxon>
        <taxon>Flavobacteriia</taxon>
        <taxon>Flavobacteriales</taxon>
        <taxon>Flavobacteriaceae</taxon>
        <taxon>Capnocytophaga</taxon>
    </lineage>
</organism>
<evidence type="ECO:0000313" key="5">
    <source>
        <dbReference type="Proteomes" id="UP001208692"/>
    </source>
</evidence>
<evidence type="ECO:0000256" key="1">
    <source>
        <dbReference type="SAM" id="SignalP"/>
    </source>
</evidence>
<keyword evidence="1" id="KW-0732">Signal</keyword>
<evidence type="ECO:0000313" key="4">
    <source>
        <dbReference type="Proteomes" id="UP001207736"/>
    </source>
</evidence>
<sequence length="120" mass="13836">MKSVIMSVIFLCFASLYAQDKTAEWGIKAGANFATFTVRGRSNDGDFSTSLRPYAGMFFAYNANSVITGKLELTYSGQGSKYENIRETTYSIPYVSLAYYISFRLKYINRRRSYYRFCFE</sequence>
<dbReference type="AlphaFoldDB" id="A0AAV5B0T2"/>
<evidence type="ECO:0000313" key="2">
    <source>
        <dbReference type="EMBL" id="GJM51333.1"/>
    </source>
</evidence>
<evidence type="ECO:0000313" key="3">
    <source>
        <dbReference type="EMBL" id="GJM53250.1"/>
    </source>
</evidence>
<dbReference type="Proteomes" id="UP001207736">
    <property type="component" value="Unassembled WGS sequence"/>
</dbReference>
<reference evidence="2 5" key="1">
    <citation type="submission" date="2021-11" db="EMBL/GenBank/DDBJ databases">
        <title>Draft genome sequence of Capnocytophaga sp. strain KC07075 isolated from cat oral cavity.</title>
        <authorList>
            <person name="Suzuki M."/>
            <person name="Imaoka K."/>
            <person name="Kimura M."/>
            <person name="Morikawa S."/>
            <person name="Maeda K."/>
        </authorList>
    </citation>
    <scope>NUCLEOTIDE SEQUENCE</scope>
    <source>
        <strain evidence="2">KC07075</strain>
        <strain evidence="3 5">KC07079</strain>
    </source>
</reference>
<dbReference type="RefSeq" id="WP_264845294.1">
    <property type="nucleotide sequence ID" value="NZ_BPMA01000007.1"/>
</dbReference>
<feature type="chain" id="PRO_5043338268" description="Outer membrane protein beta-barrel domain-containing protein" evidence="1">
    <location>
        <begin position="19"/>
        <end position="120"/>
    </location>
</feature>
<dbReference type="Proteomes" id="UP001208692">
    <property type="component" value="Unassembled WGS sequence"/>
</dbReference>
<dbReference type="EMBL" id="BQKB01000031">
    <property type="protein sequence ID" value="GJM53250.1"/>
    <property type="molecule type" value="Genomic_DNA"/>
</dbReference>
<proteinExistence type="predicted"/>
<name>A0AAV5B0T2_9FLAO</name>
<feature type="signal peptide" evidence="1">
    <location>
        <begin position="1"/>
        <end position="18"/>
    </location>
</feature>
<gene>
    <name evidence="2" type="ORF">RCZ15_23060</name>
    <name evidence="3" type="ORF">RCZ16_15670</name>
</gene>
<dbReference type="EMBL" id="BQKA01000050">
    <property type="protein sequence ID" value="GJM51333.1"/>
    <property type="molecule type" value="Genomic_DNA"/>
</dbReference>